<keyword evidence="11" id="KW-1185">Reference proteome</keyword>
<keyword evidence="5" id="KW-0862">Zinc</keyword>
<dbReference type="GO" id="GO:0008270">
    <property type="term" value="F:zinc ion binding"/>
    <property type="evidence" value="ECO:0007669"/>
    <property type="project" value="UniProtKB-KW"/>
</dbReference>
<dbReference type="Proteomes" id="UP000694844">
    <property type="component" value="Chromosome 5"/>
</dbReference>
<dbReference type="RefSeq" id="XP_022339810.1">
    <property type="nucleotide sequence ID" value="XM_022484102.1"/>
</dbReference>
<feature type="transmembrane region" description="Helical" evidence="9">
    <location>
        <begin position="43"/>
        <end position="60"/>
    </location>
</feature>
<evidence type="ECO:0000256" key="3">
    <source>
        <dbReference type="ARBA" id="ARBA00022723"/>
    </source>
</evidence>
<dbReference type="KEGG" id="cvn:111134760"/>
<dbReference type="GO" id="GO:0061630">
    <property type="term" value="F:ubiquitin protein ligase activity"/>
    <property type="evidence" value="ECO:0007669"/>
    <property type="project" value="TreeGrafter"/>
</dbReference>
<organism evidence="11 12">
    <name type="scientific">Crassostrea virginica</name>
    <name type="common">Eastern oyster</name>
    <dbReference type="NCBI Taxonomy" id="6565"/>
    <lineage>
        <taxon>Eukaryota</taxon>
        <taxon>Metazoa</taxon>
        <taxon>Spiralia</taxon>
        <taxon>Lophotrochozoa</taxon>
        <taxon>Mollusca</taxon>
        <taxon>Bivalvia</taxon>
        <taxon>Autobranchia</taxon>
        <taxon>Pteriomorphia</taxon>
        <taxon>Ostreida</taxon>
        <taxon>Ostreoidea</taxon>
        <taxon>Ostreidae</taxon>
        <taxon>Crassostrea</taxon>
    </lineage>
</organism>
<feature type="transmembrane region" description="Helical" evidence="9">
    <location>
        <begin position="312"/>
        <end position="332"/>
    </location>
</feature>
<accession>A0A8B8EIB9</accession>
<dbReference type="SMART" id="SM00744">
    <property type="entry name" value="RINGv"/>
    <property type="match status" value="1"/>
</dbReference>
<dbReference type="InterPro" id="IPR050731">
    <property type="entry name" value="HRD1_E3_ubiq-ligases"/>
</dbReference>
<feature type="transmembrane region" description="Helical" evidence="9">
    <location>
        <begin position="67"/>
        <end position="86"/>
    </location>
</feature>
<keyword evidence="2 9" id="KW-0812">Transmembrane</keyword>
<reference evidence="12" key="1">
    <citation type="submission" date="2025-08" db="UniProtKB">
        <authorList>
            <consortium name="RefSeq"/>
        </authorList>
    </citation>
    <scope>IDENTIFICATION</scope>
    <source>
        <tissue evidence="12">Whole sample</tissue>
    </source>
</reference>
<feature type="transmembrane region" description="Helical" evidence="9">
    <location>
        <begin position="379"/>
        <end position="399"/>
    </location>
</feature>
<dbReference type="InterPro" id="IPR013083">
    <property type="entry name" value="Znf_RING/FYVE/PHD"/>
</dbReference>
<comment type="subcellular location">
    <subcellularLocation>
        <location evidence="1">Membrane</location>
        <topology evidence="1">Multi-pass membrane protein</topology>
    </subcellularLocation>
</comment>
<evidence type="ECO:0000313" key="11">
    <source>
        <dbReference type="Proteomes" id="UP000694844"/>
    </source>
</evidence>
<keyword evidence="7 9" id="KW-0472">Membrane</keyword>
<evidence type="ECO:0000256" key="1">
    <source>
        <dbReference type="ARBA" id="ARBA00004141"/>
    </source>
</evidence>
<keyword evidence="6 9" id="KW-1133">Transmembrane helix</keyword>
<dbReference type="GeneID" id="111134760"/>
<evidence type="ECO:0000256" key="8">
    <source>
        <dbReference type="PROSITE-ProRule" id="PRU00175"/>
    </source>
</evidence>
<evidence type="ECO:0000259" key="10">
    <source>
        <dbReference type="PROSITE" id="PS50089"/>
    </source>
</evidence>
<evidence type="ECO:0000256" key="5">
    <source>
        <dbReference type="ARBA" id="ARBA00022833"/>
    </source>
</evidence>
<dbReference type="OrthoDB" id="290834at2759"/>
<feature type="transmembrane region" description="Helical" evidence="9">
    <location>
        <begin position="352"/>
        <end position="370"/>
    </location>
</feature>
<feature type="transmembrane region" description="Helical" evidence="9">
    <location>
        <begin position="419"/>
        <end position="445"/>
    </location>
</feature>
<sequence length="546" mass="63190">MAKLKSVARSILAGVVTTLLRLPVFYIFEKIYFSTMYFSLESVIWYLYGLFLATLMLTLRQDRLFKLYWNLTIGILLLYLPLKYWMNVPEPPLNDSAIILYSANGILAVYLSEKKWKATVLIVNSLLVAAVYIGLSPYITNCIYSFTTTFIIFYLLCRIPLSLCKLVENSHVWIDDNVAKPVVDSIQQHLFVFWMATFAYRAAFPVKETAYVDWIMSWSEWISFLSTCFEKCCRTPVGLLAASIIVARATPYARLLLEKFLYGFKKIYRYVHCTEGLAEGSFFFLLSINLGVAEEYNIDAPSIIDVPHRIHLLKVMSSLVMAVFLETTYQLLDSKIVSFSSSTEISKHIRALITYILLLFPSFCVIYTVCKLTSIEKTLVIVCLSGSTIIQIVGSLLVYTLILFDMKYYMYIENLDDAIFYIETSVCILDLAGSIIGAFSGLWMIKVKGLRWTPFLIIHIYYQVWNKFKNGYDNFISWSNSRKKINPFIWATKEEIRYYNDVCSICLHGMSFARITPCRHFFHQRCLQKWLKDNMTCPLCSRRISE</sequence>
<dbReference type="InterPro" id="IPR011016">
    <property type="entry name" value="Znf_RING-CH"/>
</dbReference>
<dbReference type="Pfam" id="PF13639">
    <property type="entry name" value="zf-RING_2"/>
    <property type="match status" value="1"/>
</dbReference>
<evidence type="ECO:0000256" key="4">
    <source>
        <dbReference type="ARBA" id="ARBA00022771"/>
    </source>
</evidence>
<feature type="transmembrane region" description="Helical" evidence="9">
    <location>
        <begin position="143"/>
        <end position="161"/>
    </location>
</feature>
<feature type="transmembrane region" description="Helical" evidence="9">
    <location>
        <begin position="92"/>
        <end position="111"/>
    </location>
</feature>
<dbReference type="GO" id="GO:0043161">
    <property type="term" value="P:proteasome-mediated ubiquitin-dependent protein catabolic process"/>
    <property type="evidence" value="ECO:0007669"/>
    <property type="project" value="TreeGrafter"/>
</dbReference>
<dbReference type="GO" id="GO:0012505">
    <property type="term" value="C:endomembrane system"/>
    <property type="evidence" value="ECO:0007669"/>
    <property type="project" value="TreeGrafter"/>
</dbReference>
<dbReference type="InterPro" id="IPR025754">
    <property type="entry name" value="TRC8_N_dom"/>
</dbReference>
<name>A0A8B8EIB9_CRAVI</name>
<feature type="transmembrane region" description="Helical" evidence="9">
    <location>
        <begin position="7"/>
        <end position="28"/>
    </location>
</feature>
<proteinExistence type="predicted"/>
<evidence type="ECO:0000313" key="12">
    <source>
        <dbReference type="RefSeq" id="XP_022339810.1"/>
    </source>
</evidence>
<dbReference type="InterPro" id="IPR001841">
    <property type="entry name" value="Znf_RING"/>
</dbReference>
<protein>
    <submittedName>
        <fullName evidence="12">RING finger protein 145-like</fullName>
    </submittedName>
</protein>
<keyword evidence="4 8" id="KW-0863">Zinc-finger</keyword>
<dbReference type="Pfam" id="PF13705">
    <property type="entry name" value="TRC8_N"/>
    <property type="match status" value="1"/>
</dbReference>
<feature type="domain" description="RING-type" evidence="10">
    <location>
        <begin position="503"/>
        <end position="541"/>
    </location>
</feature>
<dbReference type="PANTHER" id="PTHR22763">
    <property type="entry name" value="RING ZINC FINGER PROTEIN"/>
    <property type="match status" value="1"/>
</dbReference>
<feature type="transmembrane region" description="Helical" evidence="9">
    <location>
        <begin position="118"/>
        <end position="137"/>
    </location>
</feature>
<dbReference type="PROSITE" id="PS50089">
    <property type="entry name" value="ZF_RING_2"/>
    <property type="match status" value="1"/>
</dbReference>
<dbReference type="AlphaFoldDB" id="A0A8B8EIB9"/>
<dbReference type="Gene3D" id="3.30.40.10">
    <property type="entry name" value="Zinc/RING finger domain, C3HC4 (zinc finger)"/>
    <property type="match status" value="1"/>
</dbReference>
<evidence type="ECO:0000256" key="6">
    <source>
        <dbReference type="ARBA" id="ARBA00022989"/>
    </source>
</evidence>
<gene>
    <name evidence="12" type="primary">LOC111134760</name>
</gene>
<dbReference type="SUPFAM" id="SSF57850">
    <property type="entry name" value="RING/U-box"/>
    <property type="match status" value="1"/>
</dbReference>
<dbReference type="PANTHER" id="PTHR22763:SF190">
    <property type="entry name" value="RING FINGER PROTEIN 24"/>
    <property type="match status" value="1"/>
</dbReference>
<evidence type="ECO:0000256" key="2">
    <source>
        <dbReference type="ARBA" id="ARBA00022692"/>
    </source>
</evidence>
<keyword evidence="3" id="KW-0479">Metal-binding</keyword>
<dbReference type="GO" id="GO:0016020">
    <property type="term" value="C:membrane"/>
    <property type="evidence" value="ECO:0007669"/>
    <property type="project" value="UniProtKB-SubCell"/>
</dbReference>
<dbReference type="SMART" id="SM00184">
    <property type="entry name" value="RING"/>
    <property type="match status" value="1"/>
</dbReference>
<evidence type="ECO:0000256" key="7">
    <source>
        <dbReference type="ARBA" id="ARBA00023136"/>
    </source>
</evidence>
<evidence type="ECO:0000256" key="9">
    <source>
        <dbReference type="SAM" id="Phobius"/>
    </source>
</evidence>